<dbReference type="PANTHER" id="PTHR43618">
    <property type="entry name" value="7-ALPHA-HYDROXYSTEROID DEHYDROGENASE"/>
    <property type="match status" value="1"/>
</dbReference>
<comment type="caution">
    <text evidence="4">The sequence shown here is derived from an EMBL/GenBank/DDBJ whole genome shotgun (WGS) entry which is preliminary data.</text>
</comment>
<dbReference type="InterPro" id="IPR052178">
    <property type="entry name" value="Sec_Metab_Biosynth_SDR"/>
</dbReference>
<evidence type="ECO:0000256" key="1">
    <source>
        <dbReference type="ARBA" id="ARBA00006484"/>
    </source>
</evidence>
<dbReference type="PANTHER" id="PTHR43618:SF8">
    <property type="entry name" value="7ALPHA-HYDROXYSTEROID DEHYDROGENASE"/>
    <property type="match status" value="1"/>
</dbReference>
<evidence type="ECO:0000256" key="2">
    <source>
        <dbReference type="ARBA" id="ARBA00022857"/>
    </source>
</evidence>
<dbReference type="GO" id="GO:0016491">
    <property type="term" value="F:oxidoreductase activity"/>
    <property type="evidence" value="ECO:0007669"/>
    <property type="project" value="UniProtKB-KW"/>
</dbReference>
<dbReference type="AlphaFoldDB" id="A0A412ZEL7"/>
<dbReference type="CDD" id="cd05233">
    <property type="entry name" value="SDR_c"/>
    <property type="match status" value="1"/>
</dbReference>
<dbReference type="InterPro" id="IPR002347">
    <property type="entry name" value="SDR_fam"/>
</dbReference>
<dbReference type="EMBL" id="QRZM01000001">
    <property type="protein sequence ID" value="RGV78633.1"/>
    <property type="molecule type" value="Genomic_DNA"/>
</dbReference>
<dbReference type="RefSeq" id="WP_118017383.1">
    <property type="nucleotide sequence ID" value="NZ_CAUHGS010000006.1"/>
</dbReference>
<dbReference type="FunFam" id="3.40.50.720:FF:000084">
    <property type="entry name" value="Short-chain dehydrogenase reductase"/>
    <property type="match status" value="1"/>
</dbReference>
<evidence type="ECO:0000256" key="3">
    <source>
        <dbReference type="ARBA" id="ARBA00023002"/>
    </source>
</evidence>
<keyword evidence="2" id="KW-0521">NADP</keyword>
<protein>
    <submittedName>
        <fullName evidence="4">SDR family NAD(P)-dependent oxidoreductase</fullName>
    </submittedName>
</protein>
<comment type="similarity">
    <text evidence="1">Belongs to the short-chain dehydrogenases/reductases (SDR) family.</text>
</comment>
<proteinExistence type="inferred from homology"/>
<dbReference type="PROSITE" id="PS00061">
    <property type="entry name" value="ADH_SHORT"/>
    <property type="match status" value="1"/>
</dbReference>
<dbReference type="PRINTS" id="PR00080">
    <property type="entry name" value="SDRFAMILY"/>
</dbReference>
<organism evidence="4 5">
    <name type="scientific">Enterocloster bolteae</name>
    <dbReference type="NCBI Taxonomy" id="208479"/>
    <lineage>
        <taxon>Bacteria</taxon>
        <taxon>Bacillati</taxon>
        <taxon>Bacillota</taxon>
        <taxon>Clostridia</taxon>
        <taxon>Lachnospirales</taxon>
        <taxon>Lachnospiraceae</taxon>
        <taxon>Enterocloster</taxon>
    </lineage>
</organism>
<dbReference type="GO" id="GO:0008206">
    <property type="term" value="P:bile acid metabolic process"/>
    <property type="evidence" value="ECO:0007669"/>
    <property type="project" value="UniProtKB-ARBA"/>
</dbReference>
<dbReference type="InterPro" id="IPR036291">
    <property type="entry name" value="NAD(P)-bd_dom_sf"/>
</dbReference>
<keyword evidence="3" id="KW-0560">Oxidoreductase</keyword>
<evidence type="ECO:0000313" key="5">
    <source>
        <dbReference type="Proteomes" id="UP000284543"/>
    </source>
</evidence>
<accession>A0A412ZEL7</accession>
<dbReference type="Proteomes" id="UP000284543">
    <property type="component" value="Unassembled WGS sequence"/>
</dbReference>
<evidence type="ECO:0000313" key="4">
    <source>
        <dbReference type="EMBL" id="RGV78633.1"/>
    </source>
</evidence>
<dbReference type="SUPFAM" id="SSF51735">
    <property type="entry name" value="NAD(P)-binding Rossmann-fold domains"/>
    <property type="match status" value="1"/>
</dbReference>
<gene>
    <name evidence="4" type="ORF">DWW02_02570</name>
</gene>
<dbReference type="Pfam" id="PF13561">
    <property type="entry name" value="adh_short_C2"/>
    <property type="match status" value="1"/>
</dbReference>
<dbReference type="PRINTS" id="PR00081">
    <property type="entry name" value="GDHRDH"/>
</dbReference>
<name>A0A412ZEL7_9FIRM</name>
<dbReference type="Gene3D" id="3.40.50.720">
    <property type="entry name" value="NAD(P)-binding Rossmann-like Domain"/>
    <property type="match status" value="1"/>
</dbReference>
<sequence length="247" mass="27224">MQLFDLTDKNVLITGGTRGIGFAIAQGVKQAGGRVWIHGSSEDRTRKIAEENGFDYLYGDLRDQEGLDGMLRPFLSREDRLDVLINNAGFETHSAIENAEEESMDAIYNVNTKSPYFLLQKLLPALKKAGQASVINVTSIHQKVPVRENGYYCMAKASLGMFTKVAALELAKYGIRVNNLAPGAILTDMNRELVEAMDFEKWIPIGRVGRADELIGPAVFLASDASSYVTGTTLYVDGGYSENLLRY</sequence>
<dbReference type="InterPro" id="IPR020904">
    <property type="entry name" value="Sc_DH/Rdtase_CS"/>
</dbReference>
<reference evidence="4 5" key="1">
    <citation type="submission" date="2018-08" db="EMBL/GenBank/DDBJ databases">
        <title>A genome reference for cultivated species of the human gut microbiota.</title>
        <authorList>
            <person name="Zou Y."/>
            <person name="Xue W."/>
            <person name="Luo G."/>
        </authorList>
    </citation>
    <scope>NUCLEOTIDE SEQUENCE [LARGE SCALE GENOMIC DNA]</scope>
    <source>
        <strain evidence="4 5">AF14-18</strain>
    </source>
</reference>